<keyword evidence="2" id="KW-1185">Reference proteome</keyword>
<gene>
    <name evidence="1" type="ORF">KPL71_023071</name>
</gene>
<reference evidence="2" key="1">
    <citation type="journal article" date="2023" name="Hortic. Res.">
        <title>A chromosome-level phased genome enabling allele-level studies in sweet orange: a case study on citrus Huanglongbing tolerance.</title>
        <authorList>
            <person name="Wu B."/>
            <person name="Yu Q."/>
            <person name="Deng Z."/>
            <person name="Duan Y."/>
            <person name="Luo F."/>
            <person name="Gmitter F. Jr."/>
        </authorList>
    </citation>
    <scope>NUCLEOTIDE SEQUENCE [LARGE SCALE GENOMIC DNA]</scope>
    <source>
        <strain evidence="2">cv. Valencia</strain>
    </source>
</reference>
<accession>A0ACB8IHD2</accession>
<protein>
    <submittedName>
        <fullName evidence="1">Uncharacterized protein</fullName>
    </submittedName>
</protein>
<organism evidence="1 2">
    <name type="scientific">Citrus sinensis</name>
    <name type="common">Sweet orange</name>
    <name type="synonym">Citrus aurantium var. sinensis</name>
    <dbReference type="NCBI Taxonomy" id="2711"/>
    <lineage>
        <taxon>Eukaryota</taxon>
        <taxon>Viridiplantae</taxon>
        <taxon>Streptophyta</taxon>
        <taxon>Embryophyta</taxon>
        <taxon>Tracheophyta</taxon>
        <taxon>Spermatophyta</taxon>
        <taxon>Magnoliopsida</taxon>
        <taxon>eudicotyledons</taxon>
        <taxon>Gunneridae</taxon>
        <taxon>Pentapetalae</taxon>
        <taxon>rosids</taxon>
        <taxon>malvids</taxon>
        <taxon>Sapindales</taxon>
        <taxon>Rutaceae</taxon>
        <taxon>Aurantioideae</taxon>
        <taxon>Citrus</taxon>
    </lineage>
</organism>
<comment type="caution">
    <text evidence="1">The sequence shown here is derived from an EMBL/GenBank/DDBJ whole genome shotgun (WGS) entry which is preliminary data.</text>
</comment>
<proteinExistence type="predicted"/>
<name>A0ACB8IHD2_CITSI</name>
<dbReference type="EMBL" id="CM039177">
    <property type="protein sequence ID" value="KAH9696162.1"/>
    <property type="molecule type" value="Genomic_DNA"/>
</dbReference>
<dbReference type="Proteomes" id="UP000829398">
    <property type="component" value="Chromosome 8"/>
</dbReference>
<evidence type="ECO:0000313" key="2">
    <source>
        <dbReference type="Proteomes" id="UP000829398"/>
    </source>
</evidence>
<sequence>MTSTKVDLEKFNGKNDFNMWKVKMEAVLITHGLGDALLPVTKKEGKDISTSKTPEQMAEIDRKAKGTIILSLADYVIREVAKEPTVADLWAKLESIYMKKSLANRLYIKKRMFTLKMLEGSSLDEHLDEFNKVCDTLETIDAALEDEDKALLLISSLPKSYEHFIDALMYGRQTLSLDEVKSALSTKELQGKQESLGNGSGEGLTVKAKPEWKKKKQGKNKEKQKNLRCFLCHKEGHFKKDCPEKKFQKKGKDGDAAVVEEEGYESAGVCVATESKDRGKWVLDSGCTFHMCPYKNYLTEYHDLDGGRVMMGNNAMCKIIGIGNIRLKLHDGSIRELKQVRFVPDLKRNLISLGMLDQMGYSVKIESGEMMIIKGTETIMKGLRKNGVFVLDGEVVTGEVGVSVNANTDKTRLWHLRLGHIGVRGLKELDKQGLLEGDKIGELEFCESCVLGKATRASFNRSIHKSNDKLEYVHSDLWGPAQQVSLGGNSYFLSIIDDYSRRVWVYTLKSKDQVFDKFFEWKNLVENQCGKKVKKLRTDNGLEFCNQRFDSFCAKEGIARHKTVRLTPQQNGLAERMNRTLMERVRSMLVQSKLPKTLWAEILLTACHLVNLSPSTAIDFKTPYERWTGQPANYGNLRAFGCPAYAHTSQGKLAPRALKGFFIGYPEGVKGYKIWCTDLSPPRCIISRDVTFNEKELLNQKLAQQPTKEDTETGNKQQFEVEFSKSDDSLEAGDSGGVTDSSGDPELPQQEQESQGHEKGYQLTRDRARRQIKQTRRYGYADLISYALAAAHQIDEDEPKIYKEAVQSKFSKEWQQAMDEEIMSLYKNDTWELVKKPDKRRVVDCKWIFKVKDGLTGDEPKRFKARLVAKGYTQKEGVDFKEVFSPVVRHASIRVILALTAVQDMELDQLDVKTAFLHGRLQEEIFMTQPEGYVDSMKPRHVCLLKKSLYGLKQSPRQWYLRFDEFMITNGFMRCNYDCCVYFRLLEDDHYIYLLLYVDDMLIACKRRDEIEKLKVMLNSEFDMKDLGTAKKILGVEIKRNRTKGEIFLSQERYLTKVLETYKMLDSKPVLTPLAAHSKLNNQLCPKTDEEKLDMKNVPYANAVGCLMYAMVLTRPDLSQSVSVVSRYMAQPGREHWRAVRWIMRYLNGSLSHGLVYGRSRGRGDGLLGFVDSDYAGDLDRRRSLTGFLFMYEGCLINWKASLQHVVALSTTEAEYTAATEAVKEALWLQGLLGELGVRQKSVTIHCDSSSAIHLCKNPAHHERTKHIDIKLHFIRNEVSKGAVKMAKVHTDENPADMLTKAVSPAKFNMCLDLAGLDSL</sequence>
<evidence type="ECO:0000313" key="1">
    <source>
        <dbReference type="EMBL" id="KAH9696162.1"/>
    </source>
</evidence>